<dbReference type="RefSeq" id="WP_213169905.1">
    <property type="nucleotide sequence ID" value="NZ_CP070496.1"/>
</dbReference>
<dbReference type="InterPro" id="IPR043702">
    <property type="entry name" value="Lipid_II_synth_GatD"/>
</dbReference>
<dbReference type="GO" id="GO:0071555">
    <property type="term" value="P:cell wall organization"/>
    <property type="evidence" value="ECO:0007669"/>
    <property type="project" value="UniProtKB-KW"/>
</dbReference>
<dbReference type="UniPathway" id="UPA00219"/>
<keyword evidence="5" id="KW-1185">Reference proteome</keyword>
<name>A0A895XGB8_9ACTN</name>
<comment type="subunit">
    <text evidence="2">Forms a heterodimer with MurT.</text>
</comment>
<feature type="domain" description="CobB/CobQ-like glutamine amidotransferase" evidence="3">
    <location>
        <begin position="7"/>
        <end position="199"/>
    </location>
</feature>
<dbReference type="AlphaFoldDB" id="A0A895XGB8"/>
<keyword evidence="2" id="KW-0378">Hydrolase</keyword>
<dbReference type="Pfam" id="PF07685">
    <property type="entry name" value="GATase_3"/>
    <property type="match status" value="1"/>
</dbReference>
<comment type="function">
    <text evidence="2">The lipid II isoglutaminyl synthase complex catalyzes the formation of alpha-D-isoglutamine in the cell wall lipid II stem peptide. The GatD subunit catalyzes the hydrolysis of glutamine to glutamate and ammonia. The resulting ammonia molecule is channeled to the active site of MurT.</text>
</comment>
<dbReference type="Gene3D" id="3.40.50.880">
    <property type="match status" value="1"/>
</dbReference>
<keyword evidence="2" id="KW-0133">Cell shape</keyword>
<dbReference type="GO" id="GO:0009236">
    <property type="term" value="P:cobalamin biosynthetic process"/>
    <property type="evidence" value="ECO:0007669"/>
    <property type="project" value="InterPro"/>
</dbReference>
<keyword evidence="2" id="KW-0436">Ligase</keyword>
<evidence type="ECO:0000313" key="4">
    <source>
        <dbReference type="EMBL" id="QSB03907.1"/>
    </source>
</evidence>
<comment type="pathway">
    <text evidence="2">Cell wall biogenesis; peptidoglycan biosynthesis.</text>
</comment>
<protein>
    <recommendedName>
        <fullName evidence="2">Lipid II isoglutaminyl synthase (glutamine-hydrolyzing) subunit GatD</fullName>
        <ecNumber evidence="2">6.3.5.13</ecNumber>
    </recommendedName>
    <alternativeName>
        <fullName evidence="2">Lipid II isoglutaminyl synthase glutaminase subunit</fullName>
        <ecNumber evidence="2">3.5.1.2</ecNumber>
    </alternativeName>
</protein>
<dbReference type="EC" id="6.3.5.13" evidence="2"/>
<proteinExistence type="inferred from homology"/>
<feature type="active site" description="Nucleophile" evidence="2">
    <location>
        <position position="94"/>
    </location>
</feature>
<dbReference type="InterPro" id="IPR011698">
    <property type="entry name" value="GATase_3"/>
</dbReference>
<dbReference type="GO" id="GO:0008360">
    <property type="term" value="P:regulation of cell shape"/>
    <property type="evidence" value="ECO:0007669"/>
    <property type="project" value="UniProtKB-KW"/>
</dbReference>
<feature type="active site" evidence="2">
    <location>
        <position position="192"/>
    </location>
</feature>
<comment type="catalytic activity">
    <reaction evidence="2">
        <text>L-glutamine + H2O = L-glutamate + NH4(+)</text>
        <dbReference type="Rhea" id="RHEA:15889"/>
        <dbReference type="ChEBI" id="CHEBI:15377"/>
        <dbReference type="ChEBI" id="CHEBI:28938"/>
        <dbReference type="ChEBI" id="CHEBI:29985"/>
        <dbReference type="ChEBI" id="CHEBI:58359"/>
        <dbReference type="EC" id="3.5.1.2"/>
    </reaction>
</comment>
<gene>
    <name evidence="2" type="primary">gatD</name>
    <name evidence="4" type="ORF">JQS30_08710</name>
</gene>
<dbReference type="InterPro" id="IPR029062">
    <property type="entry name" value="Class_I_gatase-like"/>
</dbReference>
<keyword evidence="2" id="KW-0961">Cell wall biogenesis/degradation</keyword>
<evidence type="ECO:0000256" key="2">
    <source>
        <dbReference type="HAMAP-Rule" id="MF_02213"/>
    </source>
</evidence>
<dbReference type="EC" id="3.5.1.2" evidence="2"/>
<dbReference type="GO" id="GO:0009252">
    <property type="term" value="P:peptidoglycan biosynthetic process"/>
    <property type="evidence" value="ECO:0007669"/>
    <property type="project" value="UniProtKB-UniRule"/>
</dbReference>
<evidence type="ECO:0000259" key="3">
    <source>
        <dbReference type="Pfam" id="PF07685"/>
    </source>
</evidence>
<dbReference type="GO" id="GO:0140282">
    <property type="term" value="F:carbon-nitrogen ligase activity on lipid II"/>
    <property type="evidence" value="ECO:0007669"/>
    <property type="project" value="UniProtKB-UniRule"/>
</dbReference>
<dbReference type="Proteomes" id="UP000662939">
    <property type="component" value="Chromosome"/>
</dbReference>
<dbReference type="PROSITE" id="PS51274">
    <property type="entry name" value="GATASE_COBBQ"/>
    <property type="match status" value="1"/>
</dbReference>
<keyword evidence="1 2" id="KW-0315">Glutamine amidotransferase</keyword>
<dbReference type="InterPro" id="IPR033949">
    <property type="entry name" value="CobQ_GATase1"/>
</dbReference>
<dbReference type="EMBL" id="CP070496">
    <property type="protein sequence ID" value="QSB03907.1"/>
    <property type="molecule type" value="Genomic_DNA"/>
</dbReference>
<evidence type="ECO:0000313" key="5">
    <source>
        <dbReference type="Proteomes" id="UP000662939"/>
    </source>
</evidence>
<accession>A0A895XGB8</accession>
<keyword evidence="2" id="KW-0573">Peptidoglycan synthesis</keyword>
<comment type="similarity">
    <text evidence="2">Belongs to the CobB/CobQ family. GatD subfamily.</text>
</comment>
<dbReference type="KEGG" id="nav:JQS30_08710"/>
<feature type="binding site" evidence="2">
    <location>
        <position position="127"/>
    </location>
    <ligand>
        <name>substrate</name>
    </ligand>
</feature>
<dbReference type="CDD" id="cd01750">
    <property type="entry name" value="GATase1_CobQ"/>
    <property type="match status" value="1"/>
</dbReference>
<dbReference type="HAMAP" id="MF_02213">
    <property type="entry name" value="Lipid_II_synth_GatD"/>
    <property type="match status" value="1"/>
</dbReference>
<comment type="catalytic activity">
    <reaction evidence="2">
        <text>beta-D-GlcNAc-(1-&gt;4)-Mur2Ac(oyl-L-Ala-gamma-D-Glu-L-Lys-D-Ala-D-Ala)-di-trans,octa-cis-undecaprenyl diphosphate + L-glutamine + ATP + H2O = beta-D-GlcNAc-(1-&gt;4)-Mur2Ac(oyl-L-Ala-D-isoglutaminyl-L-Lys-D-Ala-D-Ala)-di-trans,octa-cis-undecaprenyl diphosphate + L-glutamate + ADP + phosphate + H(+)</text>
        <dbReference type="Rhea" id="RHEA:57928"/>
        <dbReference type="ChEBI" id="CHEBI:15377"/>
        <dbReference type="ChEBI" id="CHEBI:15378"/>
        <dbReference type="ChEBI" id="CHEBI:29985"/>
        <dbReference type="ChEBI" id="CHEBI:30616"/>
        <dbReference type="ChEBI" id="CHEBI:43474"/>
        <dbReference type="ChEBI" id="CHEBI:58359"/>
        <dbReference type="ChEBI" id="CHEBI:60033"/>
        <dbReference type="ChEBI" id="CHEBI:62233"/>
        <dbReference type="ChEBI" id="CHEBI:456216"/>
        <dbReference type="EC" id="6.3.5.13"/>
    </reaction>
</comment>
<dbReference type="SUPFAM" id="SSF52317">
    <property type="entry name" value="Class I glutamine amidotransferase-like"/>
    <property type="match status" value="1"/>
</dbReference>
<dbReference type="GO" id="GO:0004359">
    <property type="term" value="F:glutaminase activity"/>
    <property type="evidence" value="ECO:0007669"/>
    <property type="project" value="UniProtKB-UniRule"/>
</dbReference>
<organism evidence="4 5">
    <name type="scientific">Natronoglycomyces albus</name>
    <dbReference type="NCBI Taxonomy" id="2811108"/>
    <lineage>
        <taxon>Bacteria</taxon>
        <taxon>Bacillati</taxon>
        <taxon>Actinomycetota</taxon>
        <taxon>Actinomycetes</taxon>
        <taxon>Glycomycetales</taxon>
        <taxon>Glycomycetaceae</taxon>
        <taxon>Natronoglycomyces</taxon>
    </lineage>
</organism>
<dbReference type="PANTHER" id="PTHR21343:SF9">
    <property type="entry name" value="LIPID II ISOGLUTAMINYL SYNTHASE (GLUTAMINE-HYDROLYZING) SUBUNIT GATD"/>
    <property type="match status" value="1"/>
</dbReference>
<dbReference type="PANTHER" id="PTHR21343">
    <property type="entry name" value="DETHIOBIOTIN SYNTHETASE"/>
    <property type="match status" value="1"/>
</dbReference>
<reference evidence="4" key="1">
    <citation type="submission" date="2021-02" db="EMBL/GenBank/DDBJ databases">
        <title>Natronoglycomyces albus gen. nov., sp. nov, a haloalkaliphilic actinobacterium from a soda solonchak soil.</title>
        <authorList>
            <person name="Sorokin D.Y."/>
            <person name="Khijniak T.V."/>
            <person name="Zakharycheva A.P."/>
            <person name="Boueva O.V."/>
            <person name="Ariskina E.V."/>
            <person name="Hahnke R.L."/>
            <person name="Bunk B."/>
            <person name="Sproer C."/>
            <person name="Schumann P."/>
            <person name="Evtushenko L.I."/>
            <person name="Kublanov I.V."/>
        </authorList>
    </citation>
    <scope>NUCLEOTIDE SEQUENCE</scope>
    <source>
        <strain evidence="4">DSM 106290</strain>
    </source>
</reference>
<sequence>MSTRFLRIVWLYPDLLSTYGDRGNLLVLAHRARNRGIEVEPVLVRSDQRIPSEADIYLIGGGEDGPQAGAAERLISDGGLNRAADAGKPILAICAGYQILGSSFYASGQSYPGAGILDLHSDRGETRAVGEVAGEADAHLPLGHITGFENHGGRTHLGEAVQPLARVTHGIGNDNGSTEGAWAGHVIGTYMHGPALARNPQLADLLLSWATGLPLNAMPQLDDSWPQQLRKERFDALVE</sequence>
<evidence type="ECO:0000256" key="1">
    <source>
        <dbReference type="ARBA" id="ARBA00022962"/>
    </source>
</evidence>